<feature type="domain" description="GST N-terminal" evidence="4">
    <location>
        <begin position="14"/>
        <end position="92"/>
    </location>
</feature>
<comment type="caution">
    <text evidence="6">The sequence shown here is derived from an EMBL/GenBank/DDBJ whole genome shotgun (WGS) entry which is preliminary data.</text>
</comment>
<dbReference type="InterPro" id="IPR036249">
    <property type="entry name" value="Thioredoxin-like_sf"/>
</dbReference>
<reference evidence="6 7" key="1">
    <citation type="submission" date="2020-08" db="EMBL/GenBank/DDBJ databases">
        <title>Oceanospirillum sp. nov. isolated from marine sediment.</title>
        <authorList>
            <person name="Ji X."/>
        </authorList>
    </citation>
    <scope>NUCLEOTIDE SEQUENCE [LARGE SCALE GENOMIC DNA]</scope>
    <source>
        <strain evidence="6 7">D5</strain>
    </source>
</reference>
<dbReference type="RefSeq" id="WP_182807555.1">
    <property type="nucleotide sequence ID" value="NZ_JACJFM010000003.1"/>
</dbReference>
<dbReference type="SFLD" id="SFLDS00019">
    <property type="entry name" value="Glutathione_Transferase_(cytos"/>
    <property type="match status" value="1"/>
</dbReference>
<keyword evidence="2 6" id="KW-0808">Transferase</keyword>
<dbReference type="PANTHER" id="PTHR43968:SF6">
    <property type="entry name" value="GLUTATHIONE S-TRANSFERASE OMEGA"/>
    <property type="match status" value="1"/>
</dbReference>
<dbReference type="PROSITE" id="PS50405">
    <property type="entry name" value="GST_CTER"/>
    <property type="match status" value="1"/>
</dbReference>
<dbReference type="InterPro" id="IPR045073">
    <property type="entry name" value="Omega/Tau-like"/>
</dbReference>
<dbReference type="SUPFAM" id="SSF52833">
    <property type="entry name" value="Thioredoxin-like"/>
    <property type="match status" value="1"/>
</dbReference>
<dbReference type="InterPro" id="IPR040079">
    <property type="entry name" value="Glutathione_S-Trfase"/>
</dbReference>
<dbReference type="EMBL" id="JACJFM010000003">
    <property type="protein sequence ID" value="MBB1485781.1"/>
    <property type="molecule type" value="Genomic_DNA"/>
</dbReference>
<organism evidence="6 7">
    <name type="scientific">Oceanospirillum sediminis</name>
    <dbReference type="NCBI Taxonomy" id="2760088"/>
    <lineage>
        <taxon>Bacteria</taxon>
        <taxon>Pseudomonadati</taxon>
        <taxon>Pseudomonadota</taxon>
        <taxon>Gammaproteobacteria</taxon>
        <taxon>Oceanospirillales</taxon>
        <taxon>Oceanospirillaceae</taxon>
        <taxon>Oceanospirillum</taxon>
    </lineage>
</organism>
<proteinExistence type="predicted"/>
<dbReference type="InterPro" id="IPR050983">
    <property type="entry name" value="GST_Omega/HSP26"/>
</dbReference>
<dbReference type="GO" id="GO:0005737">
    <property type="term" value="C:cytoplasm"/>
    <property type="evidence" value="ECO:0007669"/>
    <property type="project" value="TreeGrafter"/>
</dbReference>
<dbReference type="Gene3D" id="3.40.30.10">
    <property type="entry name" value="Glutaredoxin"/>
    <property type="match status" value="1"/>
</dbReference>
<dbReference type="EC" id="2.5.1.18" evidence="1"/>
<dbReference type="InterPro" id="IPR036282">
    <property type="entry name" value="Glutathione-S-Trfase_C_sf"/>
</dbReference>
<dbReference type="Pfam" id="PF13410">
    <property type="entry name" value="GST_C_2"/>
    <property type="match status" value="1"/>
</dbReference>
<dbReference type="Proteomes" id="UP000565262">
    <property type="component" value="Unassembled WGS sequence"/>
</dbReference>
<dbReference type="GO" id="GO:0004364">
    <property type="term" value="F:glutathione transferase activity"/>
    <property type="evidence" value="ECO:0007669"/>
    <property type="project" value="UniProtKB-EC"/>
</dbReference>
<evidence type="ECO:0000313" key="6">
    <source>
        <dbReference type="EMBL" id="MBB1485781.1"/>
    </source>
</evidence>
<sequence>MHTQPDTHSASTQQTITLISHKLCPYVQRAAIVLAEKGIEFERVYIDLANKPDWFLNISPLGKTPVLLTGQQAIFESSAICEYLDDVFKPGLHPEDPVTRARHRGWMEFGSSVLNAIGGYYNAKDGDRLNHQAGLIQQKFEQLEAEISDGPFFNGQHFSMVDAVFAPVFRYFDLFDQISETDFFASAPRVRQWRNHLSRCESVQHAVAENYTQMLADFVLQRQSELSKKITNELLPS</sequence>
<dbReference type="Pfam" id="PF13409">
    <property type="entry name" value="GST_N_2"/>
    <property type="match status" value="1"/>
</dbReference>
<keyword evidence="7" id="KW-1185">Reference proteome</keyword>
<evidence type="ECO:0000259" key="4">
    <source>
        <dbReference type="PROSITE" id="PS50404"/>
    </source>
</evidence>
<dbReference type="SUPFAM" id="SSF47616">
    <property type="entry name" value="GST C-terminal domain-like"/>
    <property type="match status" value="1"/>
</dbReference>
<evidence type="ECO:0000259" key="5">
    <source>
        <dbReference type="PROSITE" id="PS50405"/>
    </source>
</evidence>
<dbReference type="PANTHER" id="PTHR43968">
    <property type="match status" value="1"/>
</dbReference>
<evidence type="ECO:0000256" key="3">
    <source>
        <dbReference type="ARBA" id="ARBA00047960"/>
    </source>
</evidence>
<evidence type="ECO:0000256" key="1">
    <source>
        <dbReference type="ARBA" id="ARBA00012452"/>
    </source>
</evidence>
<dbReference type="Gene3D" id="1.20.1050.10">
    <property type="match status" value="1"/>
</dbReference>
<dbReference type="FunFam" id="3.40.30.10:FF:000123">
    <property type="entry name" value="Glutathione transferase o1"/>
    <property type="match status" value="1"/>
</dbReference>
<dbReference type="PROSITE" id="PS50404">
    <property type="entry name" value="GST_NTER"/>
    <property type="match status" value="1"/>
</dbReference>
<comment type="catalytic activity">
    <reaction evidence="3">
        <text>RX + glutathione = an S-substituted glutathione + a halide anion + H(+)</text>
        <dbReference type="Rhea" id="RHEA:16437"/>
        <dbReference type="ChEBI" id="CHEBI:15378"/>
        <dbReference type="ChEBI" id="CHEBI:16042"/>
        <dbReference type="ChEBI" id="CHEBI:17792"/>
        <dbReference type="ChEBI" id="CHEBI:57925"/>
        <dbReference type="ChEBI" id="CHEBI:90779"/>
        <dbReference type="EC" id="2.5.1.18"/>
    </reaction>
</comment>
<dbReference type="AlphaFoldDB" id="A0A839ILM0"/>
<dbReference type="InterPro" id="IPR004045">
    <property type="entry name" value="Glutathione_S-Trfase_N"/>
</dbReference>
<evidence type="ECO:0000256" key="2">
    <source>
        <dbReference type="ARBA" id="ARBA00022679"/>
    </source>
</evidence>
<dbReference type="InterPro" id="IPR010987">
    <property type="entry name" value="Glutathione-S-Trfase_C-like"/>
</dbReference>
<dbReference type="SFLD" id="SFLDG00358">
    <property type="entry name" value="Main_(cytGST)"/>
    <property type="match status" value="1"/>
</dbReference>
<name>A0A839ILM0_9GAMM</name>
<gene>
    <name evidence="6" type="ORF">H4O21_04040</name>
</gene>
<evidence type="ECO:0000313" key="7">
    <source>
        <dbReference type="Proteomes" id="UP000565262"/>
    </source>
</evidence>
<accession>A0A839ILM0</accession>
<dbReference type="CDD" id="cd00299">
    <property type="entry name" value="GST_C_family"/>
    <property type="match status" value="1"/>
</dbReference>
<feature type="domain" description="GST C-terminal" evidence="5">
    <location>
        <begin position="96"/>
        <end position="218"/>
    </location>
</feature>
<protein>
    <recommendedName>
        <fullName evidence="1">glutathione transferase</fullName>
        <ecNumber evidence="1">2.5.1.18</ecNumber>
    </recommendedName>
</protein>
<dbReference type="SFLD" id="SFLDG01152">
    <property type="entry name" value="Main.3:_Omega-_and_Tau-like"/>
    <property type="match status" value="1"/>
</dbReference>